<dbReference type="RefSeq" id="WP_179547200.1">
    <property type="nucleotide sequence ID" value="NZ_BSEW01000001.1"/>
</dbReference>
<evidence type="ECO:0000256" key="1">
    <source>
        <dbReference type="ARBA" id="ARBA00004141"/>
    </source>
</evidence>
<evidence type="ECO:0000256" key="10">
    <source>
        <dbReference type="ARBA" id="ARBA00023136"/>
    </source>
</evidence>
<comment type="similarity">
    <text evidence="2">Belongs to the TMEM175 family.</text>
</comment>
<feature type="transmembrane region" description="Helical" evidence="13">
    <location>
        <begin position="12"/>
        <end position="30"/>
    </location>
</feature>
<evidence type="ECO:0000256" key="3">
    <source>
        <dbReference type="ARBA" id="ARBA00022448"/>
    </source>
</evidence>
<dbReference type="Pfam" id="PF06736">
    <property type="entry name" value="TMEM175"/>
    <property type="match status" value="1"/>
</dbReference>
<dbReference type="AlphaFoldDB" id="A0A852SK38"/>
<evidence type="ECO:0000256" key="12">
    <source>
        <dbReference type="ARBA" id="ARBA00034430"/>
    </source>
</evidence>
<dbReference type="PANTHER" id="PTHR31462">
    <property type="entry name" value="ENDOSOMAL/LYSOSOMAL POTASSIUM CHANNEL TMEM175"/>
    <property type="match status" value="1"/>
</dbReference>
<dbReference type="GO" id="GO:0005267">
    <property type="term" value="F:potassium channel activity"/>
    <property type="evidence" value="ECO:0007669"/>
    <property type="project" value="UniProtKB-KW"/>
</dbReference>
<evidence type="ECO:0000256" key="7">
    <source>
        <dbReference type="ARBA" id="ARBA00022958"/>
    </source>
</evidence>
<name>A0A852SK38_9MICO</name>
<evidence type="ECO:0000256" key="13">
    <source>
        <dbReference type="SAM" id="Phobius"/>
    </source>
</evidence>
<dbReference type="EMBL" id="JACCBM010000001">
    <property type="protein sequence ID" value="NYD69960.1"/>
    <property type="molecule type" value="Genomic_DNA"/>
</dbReference>
<feature type="transmembrane region" description="Helical" evidence="13">
    <location>
        <begin position="118"/>
        <end position="138"/>
    </location>
</feature>
<keyword evidence="8 13" id="KW-1133">Transmembrane helix</keyword>
<feature type="transmembrane region" description="Helical" evidence="13">
    <location>
        <begin position="80"/>
        <end position="98"/>
    </location>
</feature>
<dbReference type="InterPro" id="IPR010617">
    <property type="entry name" value="TMEM175-like"/>
</dbReference>
<feature type="transmembrane region" description="Helical" evidence="13">
    <location>
        <begin position="179"/>
        <end position="199"/>
    </location>
</feature>
<evidence type="ECO:0000256" key="4">
    <source>
        <dbReference type="ARBA" id="ARBA00022538"/>
    </source>
</evidence>
<evidence type="ECO:0000256" key="2">
    <source>
        <dbReference type="ARBA" id="ARBA00006920"/>
    </source>
</evidence>
<evidence type="ECO:0000256" key="9">
    <source>
        <dbReference type="ARBA" id="ARBA00023065"/>
    </source>
</evidence>
<keyword evidence="3" id="KW-0813">Transport</keyword>
<gene>
    <name evidence="14" type="ORF">BJ984_001118</name>
</gene>
<dbReference type="GO" id="GO:0016020">
    <property type="term" value="C:membrane"/>
    <property type="evidence" value="ECO:0007669"/>
    <property type="project" value="UniProtKB-SubCell"/>
</dbReference>
<comment type="subcellular location">
    <subcellularLocation>
        <location evidence="1">Membrane</location>
        <topology evidence="1">Multi-pass membrane protein</topology>
    </subcellularLocation>
</comment>
<evidence type="ECO:0000256" key="8">
    <source>
        <dbReference type="ARBA" id="ARBA00022989"/>
    </source>
</evidence>
<feature type="transmembrane region" description="Helical" evidence="13">
    <location>
        <begin position="150"/>
        <end position="173"/>
    </location>
</feature>
<dbReference type="Proteomes" id="UP000549913">
    <property type="component" value="Unassembled WGS sequence"/>
</dbReference>
<organism evidence="14 15">
    <name type="scientific">Herbiconiux flava</name>
    <dbReference type="NCBI Taxonomy" id="881268"/>
    <lineage>
        <taxon>Bacteria</taxon>
        <taxon>Bacillati</taxon>
        <taxon>Actinomycetota</taxon>
        <taxon>Actinomycetes</taxon>
        <taxon>Micrococcales</taxon>
        <taxon>Microbacteriaceae</taxon>
        <taxon>Herbiconiux</taxon>
    </lineage>
</organism>
<dbReference type="GO" id="GO:0015252">
    <property type="term" value="F:proton channel activity"/>
    <property type="evidence" value="ECO:0007669"/>
    <property type="project" value="InterPro"/>
</dbReference>
<evidence type="ECO:0000256" key="5">
    <source>
        <dbReference type="ARBA" id="ARBA00022692"/>
    </source>
</evidence>
<protein>
    <submittedName>
        <fullName evidence="14">Putative membrane protein</fullName>
    </submittedName>
</protein>
<feature type="transmembrane region" description="Helical" evidence="13">
    <location>
        <begin position="50"/>
        <end position="68"/>
    </location>
</feature>
<accession>A0A852SK38</accession>
<reference evidence="14 15" key="1">
    <citation type="submission" date="2020-07" db="EMBL/GenBank/DDBJ databases">
        <title>Sequencing the genomes of 1000 actinobacteria strains.</title>
        <authorList>
            <person name="Klenk H.-P."/>
        </authorList>
    </citation>
    <scope>NUCLEOTIDE SEQUENCE [LARGE SCALE GENOMIC DNA]</scope>
    <source>
        <strain evidence="14 15">DSM 26474</strain>
    </source>
</reference>
<sequence length="217" mass="23959">MHTERGFDRLVNFSDAVVAIAITLLILPLVDSVTDVASGQSVWDVVLDDLPKFMVFIISFAVIGRFWIAHHRVYERAVDYDSWLLWANLFWLITIVFLPYPTELLSEGTSADDGRAAIYVGTMLLSSLALLWQQAILIRRPELVAPAVRGTLSIVPSVVTAGMMLVTFLAVVLVPGLGLWGLFLLVLTGPVQAIARRVTGHSDGPLRRRSRTPRPPS</sequence>
<comment type="catalytic activity">
    <reaction evidence="12">
        <text>K(+)(in) = K(+)(out)</text>
        <dbReference type="Rhea" id="RHEA:29463"/>
        <dbReference type="ChEBI" id="CHEBI:29103"/>
    </reaction>
</comment>
<comment type="caution">
    <text evidence="14">The sequence shown here is derived from an EMBL/GenBank/DDBJ whole genome shotgun (WGS) entry which is preliminary data.</text>
</comment>
<evidence type="ECO:0000313" key="15">
    <source>
        <dbReference type="Proteomes" id="UP000549913"/>
    </source>
</evidence>
<keyword evidence="11" id="KW-0407">Ion channel</keyword>
<keyword evidence="4" id="KW-0633">Potassium transport</keyword>
<keyword evidence="9" id="KW-0406">Ion transport</keyword>
<proteinExistence type="inferred from homology"/>
<evidence type="ECO:0000256" key="6">
    <source>
        <dbReference type="ARBA" id="ARBA00022826"/>
    </source>
</evidence>
<dbReference type="PANTHER" id="PTHR31462:SF5">
    <property type="entry name" value="ENDOSOMAL_LYSOSOMAL PROTON CHANNEL TMEM175"/>
    <property type="match status" value="1"/>
</dbReference>
<keyword evidence="7" id="KW-0630">Potassium</keyword>
<keyword evidence="10 13" id="KW-0472">Membrane</keyword>
<evidence type="ECO:0000313" key="14">
    <source>
        <dbReference type="EMBL" id="NYD69960.1"/>
    </source>
</evidence>
<keyword evidence="6" id="KW-0631">Potassium channel</keyword>
<keyword evidence="15" id="KW-1185">Reference proteome</keyword>
<evidence type="ECO:0000256" key="11">
    <source>
        <dbReference type="ARBA" id="ARBA00023303"/>
    </source>
</evidence>
<keyword evidence="5 13" id="KW-0812">Transmembrane</keyword>